<evidence type="ECO:0000259" key="10">
    <source>
        <dbReference type="SMART" id="SM00822"/>
    </source>
</evidence>
<feature type="binding site" evidence="8">
    <location>
        <position position="90"/>
    </location>
    <ligand>
        <name>NADP(+)</name>
        <dbReference type="ChEBI" id="CHEBI:58349"/>
    </ligand>
</feature>
<comment type="pathway">
    <text evidence="1 9">Lipid metabolism; fatty acid biosynthesis.</text>
</comment>
<accession>A0A326U0A4</accession>
<comment type="catalytic activity">
    <reaction evidence="6 9">
        <text>a (3R)-hydroxyacyl-[ACP] + NADP(+) = a 3-oxoacyl-[ACP] + NADPH + H(+)</text>
        <dbReference type="Rhea" id="RHEA:17397"/>
        <dbReference type="Rhea" id="RHEA-COMP:9916"/>
        <dbReference type="Rhea" id="RHEA-COMP:9945"/>
        <dbReference type="ChEBI" id="CHEBI:15378"/>
        <dbReference type="ChEBI" id="CHEBI:57783"/>
        <dbReference type="ChEBI" id="CHEBI:58349"/>
        <dbReference type="ChEBI" id="CHEBI:78776"/>
        <dbReference type="ChEBI" id="CHEBI:78827"/>
        <dbReference type="EC" id="1.1.1.100"/>
    </reaction>
</comment>
<dbReference type="InterPro" id="IPR057326">
    <property type="entry name" value="KR_dom"/>
</dbReference>
<dbReference type="AlphaFoldDB" id="A0A326U0A4"/>
<evidence type="ECO:0000256" key="3">
    <source>
        <dbReference type="ARBA" id="ARBA00012948"/>
    </source>
</evidence>
<keyword evidence="4 8" id="KW-0521">NADP</keyword>
<dbReference type="Gene3D" id="3.40.50.720">
    <property type="entry name" value="NAD(P)-binding Rossmann-like Domain"/>
    <property type="match status" value="1"/>
</dbReference>
<dbReference type="InterPro" id="IPR011284">
    <property type="entry name" value="3oxo_ACP_reduc"/>
</dbReference>
<dbReference type="InterPro" id="IPR050259">
    <property type="entry name" value="SDR"/>
</dbReference>
<dbReference type="Pfam" id="PF13561">
    <property type="entry name" value="adh_short_C2"/>
    <property type="match status" value="1"/>
</dbReference>
<evidence type="ECO:0000256" key="1">
    <source>
        <dbReference type="ARBA" id="ARBA00005194"/>
    </source>
</evidence>
<dbReference type="SMART" id="SM00822">
    <property type="entry name" value="PKS_KR"/>
    <property type="match status" value="1"/>
</dbReference>
<evidence type="ECO:0000256" key="2">
    <source>
        <dbReference type="ARBA" id="ARBA00006484"/>
    </source>
</evidence>
<evidence type="ECO:0000256" key="7">
    <source>
        <dbReference type="PIRSR" id="PIRSR611284-1"/>
    </source>
</evidence>
<dbReference type="GO" id="GO:0006633">
    <property type="term" value="P:fatty acid biosynthetic process"/>
    <property type="evidence" value="ECO:0007669"/>
    <property type="project" value="UniProtKB-UniPathway"/>
</dbReference>
<keyword evidence="9" id="KW-0275">Fatty acid biosynthesis</keyword>
<sequence length="248" mass="26723">MFTGEEVALVTGASRGIGKAVALDLASYGVKVMVHYHSKEEEALQVADQIERAGGTAKIFQANVADEAAVQRMCREIKKEYGRLDILVNNAGITKDGFVTMMSAAKWQDVIDTNLKGTFFCTREALKIMHRQKRGAIINVASTSGVVGQPGQLNYSASKGGLIAFTKGLAREVAPQGIRANVVAPGFTETDMTRQMEPDVLKKYLEMVPLGRIGKPEEIAYMVSFLASSKAAYITGKVFIVDGGLVTV</sequence>
<organism evidence="11 12">
    <name type="scientific">Thermosporothrix hazakensis</name>
    <dbReference type="NCBI Taxonomy" id="644383"/>
    <lineage>
        <taxon>Bacteria</taxon>
        <taxon>Bacillati</taxon>
        <taxon>Chloroflexota</taxon>
        <taxon>Ktedonobacteria</taxon>
        <taxon>Ktedonobacterales</taxon>
        <taxon>Thermosporotrichaceae</taxon>
        <taxon>Thermosporothrix</taxon>
    </lineage>
</organism>
<keyword evidence="9" id="KW-0276">Fatty acid metabolism</keyword>
<proteinExistence type="inferred from homology"/>
<protein>
    <recommendedName>
        <fullName evidence="3 9">3-oxoacyl-[acyl-carrier-protein] reductase</fullName>
        <ecNumber evidence="3 9">1.1.1.100</ecNumber>
    </recommendedName>
</protein>
<dbReference type="GO" id="GO:0004316">
    <property type="term" value="F:3-oxoacyl-[acyl-carrier-protein] reductase (NADPH) activity"/>
    <property type="evidence" value="ECO:0007669"/>
    <property type="project" value="UniProtKB-UniRule"/>
</dbReference>
<evidence type="ECO:0000313" key="11">
    <source>
        <dbReference type="EMBL" id="PZW22842.1"/>
    </source>
</evidence>
<dbReference type="CDD" id="cd05333">
    <property type="entry name" value="BKR_SDR_c"/>
    <property type="match status" value="1"/>
</dbReference>
<feature type="binding site" evidence="8">
    <location>
        <begin position="155"/>
        <end position="159"/>
    </location>
    <ligand>
        <name>NADP(+)</name>
        <dbReference type="ChEBI" id="CHEBI:58349"/>
    </ligand>
</feature>
<dbReference type="OrthoDB" id="9779552at2"/>
<comment type="caution">
    <text evidence="11">The sequence shown here is derived from an EMBL/GenBank/DDBJ whole genome shotgun (WGS) entry which is preliminary data.</text>
</comment>
<evidence type="ECO:0000256" key="6">
    <source>
        <dbReference type="ARBA" id="ARBA00048508"/>
    </source>
</evidence>
<name>A0A326U0A4_THEHA</name>
<dbReference type="PANTHER" id="PTHR42879">
    <property type="entry name" value="3-OXOACYL-(ACYL-CARRIER-PROTEIN) REDUCTASE"/>
    <property type="match status" value="1"/>
</dbReference>
<keyword evidence="5 9" id="KW-0560">Oxidoreductase</keyword>
<comment type="similarity">
    <text evidence="2 9">Belongs to the short-chain dehydrogenases/reductases (SDR) family.</text>
</comment>
<dbReference type="NCBIfam" id="TIGR01830">
    <property type="entry name" value="3oxo_ACP_reduc"/>
    <property type="match status" value="1"/>
</dbReference>
<dbReference type="InterPro" id="IPR002347">
    <property type="entry name" value="SDR_fam"/>
</dbReference>
<keyword evidence="12" id="KW-1185">Reference proteome</keyword>
<dbReference type="PANTHER" id="PTHR42879:SF2">
    <property type="entry name" value="3-OXOACYL-[ACYL-CARRIER-PROTEIN] REDUCTASE FABG"/>
    <property type="match status" value="1"/>
</dbReference>
<keyword evidence="9" id="KW-0443">Lipid metabolism</keyword>
<gene>
    <name evidence="11" type="ORF">EI42_05293</name>
</gene>
<keyword evidence="9" id="KW-0444">Lipid biosynthesis</keyword>
<evidence type="ECO:0000256" key="8">
    <source>
        <dbReference type="PIRSR" id="PIRSR611284-2"/>
    </source>
</evidence>
<evidence type="ECO:0000256" key="9">
    <source>
        <dbReference type="RuleBase" id="RU366074"/>
    </source>
</evidence>
<dbReference type="PROSITE" id="PS00061">
    <property type="entry name" value="ADH_SHORT"/>
    <property type="match status" value="1"/>
</dbReference>
<feature type="binding site" evidence="8">
    <location>
        <begin position="63"/>
        <end position="64"/>
    </location>
    <ligand>
        <name>NADP(+)</name>
        <dbReference type="ChEBI" id="CHEBI:58349"/>
    </ligand>
</feature>
<comment type="function">
    <text evidence="9">Catalyzes the NADPH-dependent reduction of beta-ketoacyl-ACP substrates to beta-hydroxyacyl-ACP products, the first reductive step in the elongation cycle of fatty acid biosynthesis.</text>
</comment>
<dbReference type="InterPro" id="IPR036291">
    <property type="entry name" value="NAD(P)-bd_dom_sf"/>
</dbReference>
<dbReference type="FunFam" id="3.40.50.720:FF:000115">
    <property type="entry name" value="3-oxoacyl-[acyl-carrier-protein] reductase FabG"/>
    <property type="match status" value="1"/>
</dbReference>
<dbReference type="PRINTS" id="PR00081">
    <property type="entry name" value="GDHRDH"/>
</dbReference>
<comment type="subunit">
    <text evidence="9">Homotetramer.</text>
</comment>
<dbReference type="EC" id="1.1.1.100" evidence="3 9"/>
<dbReference type="Proteomes" id="UP000248806">
    <property type="component" value="Unassembled WGS sequence"/>
</dbReference>
<evidence type="ECO:0000256" key="4">
    <source>
        <dbReference type="ARBA" id="ARBA00022857"/>
    </source>
</evidence>
<dbReference type="PRINTS" id="PR00080">
    <property type="entry name" value="SDRFAMILY"/>
</dbReference>
<reference evidence="11 12" key="1">
    <citation type="submission" date="2018-06" db="EMBL/GenBank/DDBJ databases">
        <title>Genomic Encyclopedia of Archaeal and Bacterial Type Strains, Phase II (KMG-II): from individual species to whole genera.</title>
        <authorList>
            <person name="Goeker M."/>
        </authorList>
    </citation>
    <scope>NUCLEOTIDE SEQUENCE [LARGE SCALE GENOMIC DNA]</scope>
    <source>
        <strain evidence="11 12">ATCC BAA-1881</strain>
    </source>
</reference>
<feature type="binding site" evidence="8">
    <location>
        <begin position="12"/>
        <end position="15"/>
    </location>
    <ligand>
        <name>NADP(+)</name>
        <dbReference type="ChEBI" id="CHEBI:58349"/>
    </ligand>
</feature>
<dbReference type="InterPro" id="IPR020904">
    <property type="entry name" value="Sc_DH/Rdtase_CS"/>
</dbReference>
<dbReference type="NCBIfam" id="NF009466">
    <property type="entry name" value="PRK12826.1-2"/>
    <property type="match status" value="1"/>
</dbReference>
<dbReference type="UniPathway" id="UPA00094"/>
<feature type="domain" description="Ketoreductase" evidence="10">
    <location>
        <begin position="6"/>
        <end position="190"/>
    </location>
</feature>
<dbReference type="GO" id="GO:0051287">
    <property type="term" value="F:NAD binding"/>
    <property type="evidence" value="ECO:0007669"/>
    <property type="project" value="UniProtKB-UniRule"/>
</dbReference>
<dbReference type="SUPFAM" id="SSF51735">
    <property type="entry name" value="NAD(P)-binding Rossmann-fold domains"/>
    <property type="match status" value="1"/>
</dbReference>
<dbReference type="RefSeq" id="WP_111325563.1">
    <property type="nucleotide sequence ID" value="NZ_BIFX01000001.1"/>
</dbReference>
<dbReference type="NCBIfam" id="NF005559">
    <property type="entry name" value="PRK07231.1"/>
    <property type="match status" value="1"/>
</dbReference>
<evidence type="ECO:0000313" key="12">
    <source>
        <dbReference type="Proteomes" id="UP000248806"/>
    </source>
</evidence>
<evidence type="ECO:0000256" key="5">
    <source>
        <dbReference type="ARBA" id="ARBA00023002"/>
    </source>
</evidence>
<feature type="active site" description="Proton acceptor" evidence="7">
    <location>
        <position position="155"/>
    </location>
</feature>
<dbReference type="EMBL" id="QKUF01000030">
    <property type="protein sequence ID" value="PZW22842.1"/>
    <property type="molecule type" value="Genomic_DNA"/>
</dbReference>